<protein>
    <recommendedName>
        <fullName evidence="4">TerB family tellurite resistance protein</fullName>
    </recommendedName>
</protein>
<organism evidence="2 3">
    <name type="scientific">Flavobacterium bizetiae</name>
    <dbReference type="NCBI Taxonomy" id="2704140"/>
    <lineage>
        <taxon>Bacteria</taxon>
        <taxon>Pseudomonadati</taxon>
        <taxon>Bacteroidota</taxon>
        <taxon>Flavobacteriia</taxon>
        <taxon>Flavobacteriales</taxon>
        <taxon>Flavobacteriaceae</taxon>
        <taxon>Flavobacterium</taxon>
    </lineage>
</organism>
<evidence type="ECO:0000256" key="1">
    <source>
        <dbReference type="SAM" id="SignalP"/>
    </source>
</evidence>
<gene>
    <name evidence="2" type="ORF">FLA105534_01547</name>
</gene>
<reference evidence="2 3" key="1">
    <citation type="submission" date="2020-02" db="EMBL/GenBank/DDBJ databases">
        <authorList>
            <person name="Criscuolo A."/>
        </authorList>
    </citation>
    <scope>NUCLEOTIDE SEQUENCE [LARGE SCALE GENOMIC DNA]</scope>
    <source>
        <strain evidence="2">CIP105534</strain>
    </source>
</reference>
<evidence type="ECO:0008006" key="4">
    <source>
        <dbReference type="Google" id="ProtNLM"/>
    </source>
</evidence>
<keyword evidence="1" id="KW-0732">Signal</keyword>
<evidence type="ECO:0000313" key="2">
    <source>
        <dbReference type="EMBL" id="CAA9197265.1"/>
    </source>
</evidence>
<dbReference type="EMBL" id="CADCSU010000068">
    <property type="protein sequence ID" value="CAA9197265.1"/>
    <property type="molecule type" value="Genomic_DNA"/>
</dbReference>
<dbReference type="RefSeq" id="WP_173970222.1">
    <property type="nucleotide sequence ID" value="NZ_CADCSU010000068.1"/>
</dbReference>
<accession>A0A6J4GDQ9</accession>
<feature type="chain" id="PRO_5026774895" description="TerB family tellurite resistance protein" evidence="1">
    <location>
        <begin position="23"/>
        <end position="204"/>
    </location>
</feature>
<proteinExistence type="predicted"/>
<evidence type="ECO:0000313" key="3">
    <source>
        <dbReference type="Proteomes" id="UP000479938"/>
    </source>
</evidence>
<name>A0A6J4GDQ9_9FLAO</name>
<sequence>MKKLVVLLLVMGVSVQNLQAQAKWRKELLLQIAALQVYMDYAKKGYNVARKGLNFIGDLKKGELSLHGDYLASLKKVNPRIKKYSKVTEIVVLQVRIIKISNNTLRGLRQNDVFHGDEIDYIERAFERLFENCNSTLDELLLLTGNGNLEMKDDERLERIDALYKTMISDYEFSLTFSHQAKMLALWKSKQKNTIFWSRTLNGL</sequence>
<dbReference type="AlphaFoldDB" id="A0A6J4GDQ9"/>
<feature type="signal peptide" evidence="1">
    <location>
        <begin position="1"/>
        <end position="22"/>
    </location>
</feature>
<dbReference type="Proteomes" id="UP000479938">
    <property type="component" value="Unassembled WGS sequence"/>
</dbReference>
<keyword evidence="3" id="KW-1185">Reference proteome</keyword>